<feature type="non-terminal residue" evidence="1">
    <location>
        <position position="51"/>
    </location>
</feature>
<gene>
    <name evidence="1" type="ORF">OBE_03419</name>
</gene>
<protein>
    <submittedName>
        <fullName evidence="1">Uncharacterized protein</fullName>
    </submittedName>
</protein>
<proteinExistence type="predicted"/>
<sequence>MPVLVQVKKSEENLKGARVSTHISITGRLSVLMINVDFITVSQKVENKEER</sequence>
<dbReference type="EMBL" id="AJWZ01002278">
    <property type="protein sequence ID" value="EKC71392.1"/>
    <property type="molecule type" value="Genomic_DNA"/>
</dbReference>
<name>K1TDZ7_9ZZZZ</name>
<evidence type="ECO:0000313" key="1">
    <source>
        <dbReference type="EMBL" id="EKC71392.1"/>
    </source>
</evidence>
<reference evidence="1" key="1">
    <citation type="journal article" date="2013" name="Environ. Microbiol.">
        <title>Microbiota from the distal guts of lean and obese adolescents exhibit partial functional redundancy besides clear differences in community structure.</title>
        <authorList>
            <person name="Ferrer M."/>
            <person name="Ruiz A."/>
            <person name="Lanza F."/>
            <person name="Haange S.B."/>
            <person name="Oberbach A."/>
            <person name="Till H."/>
            <person name="Bargiela R."/>
            <person name="Campoy C."/>
            <person name="Segura M.T."/>
            <person name="Richter M."/>
            <person name="von Bergen M."/>
            <person name="Seifert J."/>
            <person name="Suarez A."/>
        </authorList>
    </citation>
    <scope>NUCLEOTIDE SEQUENCE</scope>
</reference>
<organism evidence="1">
    <name type="scientific">human gut metagenome</name>
    <dbReference type="NCBI Taxonomy" id="408170"/>
    <lineage>
        <taxon>unclassified sequences</taxon>
        <taxon>metagenomes</taxon>
        <taxon>organismal metagenomes</taxon>
    </lineage>
</organism>
<comment type="caution">
    <text evidence="1">The sequence shown here is derived from an EMBL/GenBank/DDBJ whole genome shotgun (WGS) entry which is preliminary data.</text>
</comment>
<accession>K1TDZ7</accession>
<dbReference type="AlphaFoldDB" id="K1TDZ7"/>